<feature type="transmembrane region" description="Helical" evidence="8">
    <location>
        <begin position="402"/>
        <end position="421"/>
    </location>
</feature>
<feature type="transmembrane region" description="Helical" evidence="8">
    <location>
        <begin position="369"/>
        <end position="390"/>
    </location>
</feature>
<keyword evidence="5 8" id="KW-1133">Transmembrane helix</keyword>
<dbReference type="CDD" id="cd06173">
    <property type="entry name" value="MFS_MefA_like"/>
    <property type="match status" value="1"/>
</dbReference>
<protein>
    <submittedName>
        <fullName evidence="10">MFS transporter</fullName>
    </submittedName>
</protein>
<comment type="caution">
    <text evidence="10">The sequence shown here is derived from an EMBL/GenBank/DDBJ whole genome shotgun (WGS) entry which is preliminary data.</text>
</comment>
<dbReference type="RefSeq" id="WP_094362808.1">
    <property type="nucleotide sequence ID" value="NZ_NMVQ01000003.1"/>
</dbReference>
<sequence length="445" mass="46404">MRAAPAGTPAASKNPSPNLNEPAQPRRLPQSLIALNVPHFRVYVLAFAFGSLGLWVQRIALDWQVLQLTHSVSAVGVSVTLQFAPVLLLGLFGGALVDRFDPRKLLILSQSFLATMAAVLAVLVFTGSASVWACYALALGSGLAAVVEQPGRLELVNRLVGRGGLRSALGLNTTAFQSAGVAGPLLAGALIHGVGLGWCFALNALTCLIVVTSYLLIRTPSRTAAAGNRTGRLSDGLRVVRRTPEIAWTIVLVAVVGVFGTSLPVLLSAMSARVFSAGVSGYGLLAGMAAAGAVIGAQLAARNRRTLRLRELTGFTALLGALVVLASTAPNLPLFAGLMVLFGIVQVLFLQSANTLVQLTAPEWVRGRVISVYVLVVIGGQALGGLISGATVDLWGPRGGMLLNGALIVLLTAVCALRMAYEAHLTLRVGVRRAPGIRIVNATRW</sequence>
<evidence type="ECO:0000313" key="11">
    <source>
        <dbReference type="Proteomes" id="UP000216311"/>
    </source>
</evidence>
<dbReference type="InterPro" id="IPR036259">
    <property type="entry name" value="MFS_trans_sf"/>
</dbReference>
<feature type="transmembrane region" description="Helical" evidence="8">
    <location>
        <begin position="335"/>
        <end position="357"/>
    </location>
</feature>
<dbReference type="Proteomes" id="UP000216311">
    <property type="component" value="Unassembled WGS sequence"/>
</dbReference>
<dbReference type="Pfam" id="PF05977">
    <property type="entry name" value="MFS_3"/>
    <property type="match status" value="1"/>
</dbReference>
<evidence type="ECO:0000256" key="4">
    <source>
        <dbReference type="ARBA" id="ARBA00022692"/>
    </source>
</evidence>
<keyword evidence="4 8" id="KW-0812">Transmembrane</keyword>
<keyword evidence="11" id="KW-1185">Reference proteome</keyword>
<evidence type="ECO:0000256" key="7">
    <source>
        <dbReference type="SAM" id="MobiDB-lite"/>
    </source>
</evidence>
<evidence type="ECO:0000313" key="10">
    <source>
        <dbReference type="EMBL" id="OYO24500.1"/>
    </source>
</evidence>
<comment type="subcellular location">
    <subcellularLocation>
        <location evidence="1">Cell membrane</location>
        <topology evidence="1">Multi-pass membrane protein</topology>
    </subcellularLocation>
</comment>
<feature type="region of interest" description="Disordered" evidence="7">
    <location>
        <begin position="1"/>
        <end position="23"/>
    </location>
</feature>
<dbReference type="Gene3D" id="1.20.1250.20">
    <property type="entry name" value="MFS general substrate transporter like domains"/>
    <property type="match status" value="1"/>
</dbReference>
<reference evidence="10 11" key="1">
    <citation type="submission" date="2017-07" db="EMBL/GenBank/DDBJ databases">
        <title>Draft whole genome sequences of clinical Proprionibacteriaceae strains.</title>
        <authorList>
            <person name="Bernier A.-M."/>
            <person name="Bernard K."/>
            <person name="Domingo M.-C."/>
        </authorList>
    </citation>
    <scope>NUCLEOTIDE SEQUENCE [LARGE SCALE GENOMIC DNA]</scope>
    <source>
        <strain evidence="10 11">NML 130396</strain>
    </source>
</reference>
<evidence type="ECO:0000259" key="9">
    <source>
        <dbReference type="PROSITE" id="PS50850"/>
    </source>
</evidence>
<evidence type="ECO:0000256" key="8">
    <source>
        <dbReference type="SAM" id="Phobius"/>
    </source>
</evidence>
<dbReference type="PANTHER" id="PTHR23513">
    <property type="entry name" value="INTEGRAL MEMBRANE EFFLUX PROTEIN-RELATED"/>
    <property type="match status" value="1"/>
</dbReference>
<dbReference type="InterPro" id="IPR020846">
    <property type="entry name" value="MFS_dom"/>
</dbReference>
<keyword evidence="3" id="KW-1003">Cell membrane</keyword>
<evidence type="ECO:0000256" key="6">
    <source>
        <dbReference type="ARBA" id="ARBA00023136"/>
    </source>
</evidence>
<dbReference type="OrthoDB" id="9775268at2"/>
<keyword evidence="2" id="KW-0813">Transport</keyword>
<dbReference type="GO" id="GO:0005886">
    <property type="term" value="C:plasma membrane"/>
    <property type="evidence" value="ECO:0007669"/>
    <property type="project" value="UniProtKB-SubCell"/>
</dbReference>
<feature type="transmembrane region" description="Helical" evidence="8">
    <location>
        <begin position="279"/>
        <end position="300"/>
    </location>
</feature>
<keyword evidence="6 8" id="KW-0472">Membrane</keyword>
<dbReference type="InterPro" id="IPR010290">
    <property type="entry name" value="TM_effector"/>
</dbReference>
<feature type="transmembrane region" description="Helical" evidence="8">
    <location>
        <begin position="195"/>
        <end position="217"/>
    </location>
</feature>
<evidence type="ECO:0000256" key="2">
    <source>
        <dbReference type="ARBA" id="ARBA00022448"/>
    </source>
</evidence>
<dbReference type="SUPFAM" id="SSF103473">
    <property type="entry name" value="MFS general substrate transporter"/>
    <property type="match status" value="1"/>
</dbReference>
<accession>A0A255H9J5</accession>
<dbReference type="EMBL" id="NMVQ01000003">
    <property type="protein sequence ID" value="OYO24500.1"/>
    <property type="molecule type" value="Genomic_DNA"/>
</dbReference>
<dbReference type="AlphaFoldDB" id="A0A255H9J5"/>
<feature type="transmembrane region" description="Helical" evidence="8">
    <location>
        <begin position="40"/>
        <end position="60"/>
    </location>
</feature>
<evidence type="ECO:0000256" key="1">
    <source>
        <dbReference type="ARBA" id="ARBA00004651"/>
    </source>
</evidence>
<dbReference type="PANTHER" id="PTHR23513:SF11">
    <property type="entry name" value="STAPHYLOFERRIN A TRANSPORTER"/>
    <property type="match status" value="1"/>
</dbReference>
<evidence type="ECO:0000256" key="5">
    <source>
        <dbReference type="ARBA" id="ARBA00022989"/>
    </source>
</evidence>
<gene>
    <name evidence="10" type="ORF">CGZ93_03685</name>
</gene>
<proteinExistence type="predicted"/>
<dbReference type="PROSITE" id="PS50850">
    <property type="entry name" value="MFS"/>
    <property type="match status" value="1"/>
</dbReference>
<organism evidence="10 11">
    <name type="scientific">Enemella dayhoffiae</name>
    <dbReference type="NCBI Taxonomy" id="2016507"/>
    <lineage>
        <taxon>Bacteria</taxon>
        <taxon>Bacillati</taxon>
        <taxon>Actinomycetota</taxon>
        <taxon>Actinomycetes</taxon>
        <taxon>Propionibacteriales</taxon>
        <taxon>Propionibacteriaceae</taxon>
        <taxon>Enemella</taxon>
    </lineage>
</organism>
<dbReference type="GO" id="GO:0022857">
    <property type="term" value="F:transmembrane transporter activity"/>
    <property type="evidence" value="ECO:0007669"/>
    <property type="project" value="InterPro"/>
</dbReference>
<feature type="transmembrane region" description="Helical" evidence="8">
    <location>
        <begin position="246"/>
        <end position="267"/>
    </location>
</feature>
<feature type="transmembrane region" description="Helical" evidence="8">
    <location>
        <begin position="72"/>
        <end position="93"/>
    </location>
</feature>
<evidence type="ECO:0000256" key="3">
    <source>
        <dbReference type="ARBA" id="ARBA00022475"/>
    </source>
</evidence>
<name>A0A255H9J5_9ACTN</name>
<feature type="compositionally biased region" description="Polar residues" evidence="7">
    <location>
        <begin position="11"/>
        <end position="21"/>
    </location>
</feature>
<feature type="domain" description="Major facilitator superfamily (MFS) profile" evidence="9">
    <location>
        <begin position="34"/>
        <end position="424"/>
    </location>
</feature>
<feature type="transmembrane region" description="Helical" evidence="8">
    <location>
        <begin position="312"/>
        <end position="329"/>
    </location>
</feature>